<dbReference type="AlphaFoldDB" id="A0A929X0I9"/>
<evidence type="ECO:0000259" key="4">
    <source>
        <dbReference type="Pfam" id="PF00675"/>
    </source>
</evidence>
<evidence type="ECO:0000313" key="7">
    <source>
        <dbReference type="Proteomes" id="UP000704068"/>
    </source>
</evidence>
<evidence type="ECO:0000313" key="6">
    <source>
        <dbReference type="EMBL" id="MBF0970871.1"/>
    </source>
</evidence>
<evidence type="ECO:0000256" key="2">
    <source>
        <dbReference type="ARBA" id="ARBA00007261"/>
    </source>
</evidence>
<protein>
    <submittedName>
        <fullName evidence="6">Insulinase family protein</fullName>
    </submittedName>
</protein>
<evidence type="ECO:0000259" key="5">
    <source>
        <dbReference type="Pfam" id="PF05193"/>
    </source>
</evidence>
<dbReference type="PROSITE" id="PS00143">
    <property type="entry name" value="INSULINASE"/>
    <property type="match status" value="1"/>
</dbReference>
<dbReference type="InterPro" id="IPR007863">
    <property type="entry name" value="Peptidase_M16_C"/>
</dbReference>
<name>A0A929X0I9_9BACT</name>
<comment type="cofactor">
    <cofactor evidence="1">
        <name>Zn(2+)</name>
        <dbReference type="ChEBI" id="CHEBI:29105"/>
    </cofactor>
</comment>
<gene>
    <name evidence="6" type="ORF">HXK21_07520</name>
</gene>
<dbReference type="Pfam" id="PF05193">
    <property type="entry name" value="Peptidase_M16_C"/>
    <property type="match status" value="1"/>
</dbReference>
<feature type="domain" description="Peptidase M16 N-terminal" evidence="4">
    <location>
        <begin position="25"/>
        <end position="169"/>
    </location>
</feature>
<dbReference type="Proteomes" id="UP000704068">
    <property type="component" value="Unassembled WGS sequence"/>
</dbReference>
<dbReference type="InterPro" id="IPR001431">
    <property type="entry name" value="Pept_M16_Zn_BS"/>
</dbReference>
<dbReference type="PANTHER" id="PTHR11851">
    <property type="entry name" value="METALLOPROTEASE"/>
    <property type="match status" value="1"/>
</dbReference>
<dbReference type="Pfam" id="PF00675">
    <property type="entry name" value="Peptidase_M16"/>
    <property type="match status" value="1"/>
</dbReference>
<accession>A0A929X0I9</accession>
<feature type="domain" description="Peptidase M16 C-terminal" evidence="5">
    <location>
        <begin position="183"/>
        <end position="352"/>
    </location>
</feature>
<dbReference type="GO" id="GO:0006508">
    <property type="term" value="P:proteolysis"/>
    <property type="evidence" value="ECO:0007669"/>
    <property type="project" value="InterPro"/>
</dbReference>
<dbReference type="GO" id="GO:0004222">
    <property type="term" value="F:metalloendopeptidase activity"/>
    <property type="evidence" value="ECO:0007669"/>
    <property type="project" value="InterPro"/>
</dbReference>
<dbReference type="EMBL" id="JABZGR010000027">
    <property type="protein sequence ID" value="MBF0970871.1"/>
    <property type="molecule type" value="Genomic_DNA"/>
</dbReference>
<dbReference type="RefSeq" id="WP_303764513.1">
    <property type="nucleotide sequence ID" value="NZ_JABZGR010000027.1"/>
</dbReference>
<dbReference type="PANTHER" id="PTHR11851:SF49">
    <property type="entry name" value="MITOCHONDRIAL-PROCESSING PEPTIDASE SUBUNIT ALPHA"/>
    <property type="match status" value="1"/>
</dbReference>
<dbReference type="InterPro" id="IPR050361">
    <property type="entry name" value="MPP/UQCRC_Complex"/>
</dbReference>
<evidence type="ECO:0000256" key="3">
    <source>
        <dbReference type="RuleBase" id="RU004447"/>
    </source>
</evidence>
<dbReference type="Gene3D" id="3.30.830.10">
    <property type="entry name" value="Metalloenzyme, LuxS/M16 peptidase-like"/>
    <property type="match status" value="2"/>
</dbReference>
<dbReference type="GO" id="GO:0046872">
    <property type="term" value="F:metal ion binding"/>
    <property type="evidence" value="ECO:0007669"/>
    <property type="project" value="InterPro"/>
</dbReference>
<comment type="similarity">
    <text evidence="2 3">Belongs to the peptidase M16 family.</text>
</comment>
<evidence type="ECO:0000256" key="1">
    <source>
        <dbReference type="ARBA" id="ARBA00001947"/>
    </source>
</evidence>
<dbReference type="InterPro" id="IPR011765">
    <property type="entry name" value="Pept_M16_N"/>
</dbReference>
<sequence>MKKEEQQSAIGARQYTFTLPNGLRIVCEERTADVLYCGYIVKAGTRHEEDADSGLAHFLEHLSFKGTARRRSWQITNGLERVGGDLNAFTNKQETAFTAIVLREDFTRAADLLTDIVFRSAYPQKEMDREVEVVCDEIDSYRDQPGDLIFDEFEAMLFRGHGLGRDILGSKERLHAYCTADALRHARRWYVPQNAVFYVYGQIDFKRVVHTLERLTADLPSVAAPVVDQTLPAYVPELRRVKKQTHQAHVLIGARALAGRDPRRHALSLLTNILGGPGMNARLNVRLREKAGLVYSVDATYYAYPDTGVWQVYFGCDEADVGRCRRLVVSELRRMAEHPLSPTQLAAAKKQYCGQTGIACSNAESYALALGKAFAHYERVYSIRRKLERVRDVTADELCSLASELLNEERLTTLIYN</sequence>
<comment type="caution">
    <text evidence="6">The sequence shown here is derived from an EMBL/GenBank/DDBJ whole genome shotgun (WGS) entry which is preliminary data.</text>
</comment>
<organism evidence="6 7">
    <name type="scientific">Alloprevotella tannerae</name>
    <dbReference type="NCBI Taxonomy" id="76122"/>
    <lineage>
        <taxon>Bacteria</taxon>
        <taxon>Pseudomonadati</taxon>
        <taxon>Bacteroidota</taxon>
        <taxon>Bacteroidia</taxon>
        <taxon>Bacteroidales</taxon>
        <taxon>Prevotellaceae</taxon>
        <taxon>Alloprevotella</taxon>
    </lineage>
</organism>
<dbReference type="SUPFAM" id="SSF63411">
    <property type="entry name" value="LuxS/MPP-like metallohydrolase"/>
    <property type="match status" value="2"/>
</dbReference>
<proteinExistence type="inferred from homology"/>
<reference evidence="6" key="1">
    <citation type="submission" date="2020-04" db="EMBL/GenBank/DDBJ databases">
        <title>Deep metagenomics examines the oral microbiome during advanced dental caries in children, revealing novel taxa and co-occurrences with host molecules.</title>
        <authorList>
            <person name="Baker J.L."/>
            <person name="Morton J.T."/>
            <person name="Dinis M."/>
            <person name="Alvarez R."/>
            <person name="Tran N.C."/>
            <person name="Knight R."/>
            <person name="Edlund A."/>
        </authorList>
    </citation>
    <scope>NUCLEOTIDE SEQUENCE</scope>
    <source>
        <strain evidence="6">JCVI_34_bin.1</strain>
    </source>
</reference>
<dbReference type="InterPro" id="IPR011249">
    <property type="entry name" value="Metalloenz_LuxS/M16"/>
</dbReference>